<dbReference type="AlphaFoldDB" id="A0A9D2M7W4"/>
<name>A0A9D2M7W4_9FIRM</name>
<comment type="caution">
    <text evidence="1">The sequence shown here is derived from an EMBL/GenBank/DDBJ whole genome shotgun (WGS) entry which is preliminary data.</text>
</comment>
<organism evidence="1 2">
    <name type="scientific">Candidatus Gemmiger avicola</name>
    <dbReference type="NCBI Taxonomy" id="2838605"/>
    <lineage>
        <taxon>Bacteria</taxon>
        <taxon>Bacillati</taxon>
        <taxon>Bacillota</taxon>
        <taxon>Clostridia</taxon>
        <taxon>Eubacteriales</taxon>
        <taxon>Gemmiger</taxon>
    </lineage>
</organism>
<dbReference type="EMBL" id="DWYG01000188">
    <property type="protein sequence ID" value="HJB43050.1"/>
    <property type="molecule type" value="Genomic_DNA"/>
</dbReference>
<gene>
    <name evidence="1" type="ORF">H9945_11200</name>
</gene>
<feature type="non-terminal residue" evidence="1">
    <location>
        <position position="1"/>
    </location>
</feature>
<protein>
    <submittedName>
        <fullName evidence="1">DUF3160 domain-containing protein</fullName>
    </submittedName>
</protein>
<dbReference type="SMART" id="SM01325">
    <property type="entry name" value="DUF3160"/>
    <property type="match status" value="1"/>
</dbReference>
<dbReference type="InterPro" id="IPR022601">
    <property type="entry name" value="DUF3160"/>
</dbReference>
<dbReference type="Pfam" id="PF11369">
    <property type="entry name" value="DUF3160"/>
    <property type="match status" value="1"/>
</dbReference>
<sequence length="713" mass="77389">SAAPQPTPAATAAPTPAAETPVVSAAALPSLLGEMETLYDPDLVPNVPAFAIADDFSNLANADEIAYWSEEARAALRENGFITVQTNEYEFYSLYERNRYSYSPNFVTVDSMLHTYHLYFLYLQKQVEEAELAPRLLALSTAMQQQSQAQLDELAGTDWENAARRNLAFFSVGVSLLDPAAAVPESVAEPVAAELAMIDGAAGIALSPVMNLGSTAADGVMEDYTQYIPRSYYAGNETLERYFKAMMYYGRLTFRAADTDATRSALLLCLGLQQAGVQADWDRIYAVTAFFAGVSDDAVAPDYLPLIESAYGALPETAALPGEPEAFAAFQQQARQLAPAAINSMPIWDGQDRDEATAGFRFLGQRFTLDAAVFQQLIYPAVQPDEAGSQRMLPDALDLPAAFGSDTALQILTEQGAAAYPGYTENLESLRAALEKAPAETWSASLYAAWLDALRPLAEEKGEGWPQYMQSEAWAKKDLATMLGSWAELKHDTALYAKQVYAEMGGGGIEPVDDRGYVEAEPAVFGKLSALCTATANGLDALGLLSDTQAADLAKMAELNRQLMTIAEKELRGELPTDEEFELIRSFGGQLEHFWTEAVADEAAGIYTPMQMPAALVADVATDPNGSVLQVGTGIQTIYVVVEVDGSPRLASGTVFGFYQFAQPMDERLTDEEWQAQLGLSFDENIGFVEPQNRPQPVEWSRDATLLTTYDMG</sequence>
<accession>A0A9D2M7W4</accession>
<evidence type="ECO:0000313" key="2">
    <source>
        <dbReference type="Proteomes" id="UP000886803"/>
    </source>
</evidence>
<evidence type="ECO:0000313" key="1">
    <source>
        <dbReference type="EMBL" id="HJB43050.1"/>
    </source>
</evidence>
<dbReference type="Proteomes" id="UP000886803">
    <property type="component" value="Unassembled WGS sequence"/>
</dbReference>
<reference evidence="1" key="2">
    <citation type="submission" date="2021-04" db="EMBL/GenBank/DDBJ databases">
        <authorList>
            <person name="Gilroy R."/>
        </authorList>
    </citation>
    <scope>NUCLEOTIDE SEQUENCE</scope>
    <source>
        <strain evidence="1">ChiBcec8-13705</strain>
    </source>
</reference>
<reference evidence="1" key="1">
    <citation type="journal article" date="2021" name="PeerJ">
        <title>Extensive microbial diversity within the chicken gut microbiome revealed by metagenomics and culture.</title>
        <authorList>
            <person name="Gilroy R."/>
            <person name="Ravi A."/>
            <person name="Getino M."/>
            <person name="Pursley I."/>
            <person name="Horton D.L."/>
            <person name="Alikhan N.F."/>
            <person name="Baker D."/>
            <person name="Gharbi K."/>
            <person name="Hall N."/>
            <person name="Watson M."/>
            <person name="Adriaenssens E.M."/>
            <person name="Foster-Nyarko E."/>
            <person name="Jarju S."/>
            <person name="Secka A."/>
            <person name="Antonio M."/>
            <person name="Oren A."/>
            <person name="Chaudhuri R.R."/>
            <person name="La Ragione R."/>
            <person name="Hildebrand F."/>
            <person name="Pallen M.J."/>
        </authorList>
    </citation>
    <scope>NUCLEOTIDE SEQUENCE</scope>
    <source>
        <strain evidence="1">ChiBcec8-13705</strain>
    </source>
</reference>
<proteinExistence type="predicted"/>